<evidence type="ECO:0000313" key="5">
    <source>
        <dbReference type="EMBL" id="MBC5685980.1"/>
    </source>
</evidence>
<reference evidence="5 6" key="1">
    <citation type="submission" date="2020-08" db="EMBL/GenBank/DDBJ databases">
        <title>Genome public.</title>
        <authorList>
            <person name="Liu C."/>
            <person name="Sun Q."/>
        </authorList>
    </citation>
    <scope>NUCLEOTIDE SEQUENCE [LARGE SCALE GENOMIC DNA]</scope>
    <source>
        <strain evidence="5 6">NSJ-9</strain>
    </source>
</reference>
<keyword evidence="2" id="KW-0238">DNA-binding</keyword>
<proteinExistence type="predicted"/>
<keyword evidence="1" id="KW-0805">Transcription regulation</keyword>
<dbReference type="RefSeq" id="WP_118280252.1">
    <property type="nucleotide sequence ID" value="NZ_JACOPG010000002.1"/>
</dbReference>
<keyword evidence="6" id="KW-1185">Reference proteome</keyword>
<dbReference type="PROSITE" id="PS01124">
    <property type="entry name" value="HTH_ARAC_FAMILY_2"/>
    <property type="match status" value="1"/>
</dbReference>
<accession>A0ABR7GEV6</accession>
<dbReference type="PANTHER" id="PTHR43280">
    <property type="entry name" value="ARAC-FAMILY TRANSCRIPTIONAL REGULATOR"/>
    <property type="match status" value="1"/>
</dbReference>
<dbReference type="Gene3D" id="2.60.120.10">
    <property type="entry name" value="Jelly Rolls"/>
    <property type="match status" value="1"/>
</dbReference>
<dbReference type="InterPro" id="IPR014710">
    <property type="entry name" value="RmlC-like_jellyroll"/>
</dbReference>
<dbReference type="InterPro" id="IPR018060">
    <property type="entry name" value="HTH_AraC"/>
</dbReference>
<dbReference type="Pfam" id="PF12833">
    <property type="entry name" value="HTH_18"/>
    <property type="match status" value="1"/>
</dbReference>
<dbReference type="InterPro" id="IPR013096">
    <property type="entry name" value="Cupin_2"/>
</dbReference>
<sequence length="291" mass="33773">MNYEHEVVVPRAGMPFKIDIFEGAGGNYTREPHWHNSVEIFAIYEGSLVFILREKKIRVESGEFIIINTNELHSIRAEKANLAVYVQIPISEFKNYLTADHFISFHKKGKGAMADLDPAQMEENEKKMMTLIRNIYDLTGTDVPGHEYEMLRDYYAMMQLLVTVYRQEEADDLLYRSSKALQRLSPITEYIKKHYAEDISLQSLAEQFGYSIEHLSRMFQKYAQINYKSYLSGIRLEHAVEEMEKGDKTISEIATQVGFSDSRALAKAFQKKYGMLPSEYNRKNRGQMSKN</sequence>
<comment type="caution">
    <text evidence="5">The sequence shown here is derived from an EMBL/GenBank/DDBJ whole genome shotgun (WGS) entry which is preliminary data.</text>
</comment>
<organism evidence="5 6">
    <name type="scientific">Roseburia lenta</name>
    <dbReference type="NCBI Taxonomy" id="2763061"/>
    <lineage>
        <taxon>Bacteria</taxon>
        <taxon>Bacillati</taxon>
        <taxon>Bacillota</taxon>
        <taxon>Clostridia</taxon>
        <taxon>Lachnospirales</taxon>
        <taxon>Lachnospiraceae</taxon>
        <taxon>Roseburia</taxon>
    </lineage>
</organism>
<evidence type="ECO:0000259" key="4">
    <source>
        <dbReference type="PROSITE" id="PS01124"/>
    </source>
</evidence>
<feature type="domain" description="HTH araC/xylS-type" evidence="4">
    <location>
        <begin position="185"/>
        <end position="283"/>
    </location>
</feature>
<dbReference type="SMART" id="SM00342">
    <property type="entry name" value="HTH_ARAC"/>
    <property type="match status" value="1"/>
</dbReference>
<name>A0ABR7GEV6_9FIRM</name>
<gene>
    <name evidence="5" type="ORF">H8R94_05075</name>
</gene>
<evidence type="ECO:0000313" key="6">
    <source>
        <dbReference type="Proteomes" id="UP000643810"/>
    </source>
</evidence>
<dbReference type="InterPro" id="IPR011051">
    <property type="entry name" value="RmlC_Cupin_sf"/>
</dbReference>
<dbReference type="InterPro" id="IPR009057">
    <property type="entry name" value="Homeodomain-like_sf"/>
</dbReference>
<dbReference type="Proteomes" id="UP000643810">
    <property type="component" value="Unassembled WGS sequence"/>
</dbReference>
<dbReference type="PANTHER" id="PTHR43280:SF28">
    <property type="entry name" value="HTH-TYPE TRANSCRIPTIONAL ACTIVATOR RHAS"/>
    <property type="match status" value="1"/>
</dbReference>
<dbReference type="SUPFAM" id="SSF51182">
    <property type="entry name" value="RmlC-like cupins"/>
    <property type="match status" value="1"/>
</dbReference>
<dbReference type="PROSITE" id="PS00041">
    <property type="entry name" value="HTH_ARAC_FAMILY_1"/>
    <property type="match status" value="1"/>
</dbReference>
<dbReference type="SUPFAM" id="SSF46689">
    <property type="entry name" value="Homeodomain-like"/>
    <property type="match status" value="2"/>
</dbReference>
<keyword evidence="3" id="KW-0804">Transcription</keyword>
<dbReference type="InterPro" id="IPR018062">
    <property type="entry name" value="HTH_AraC-typ_CS"/>
</dbReference>
<dbReference type="EMBL" id="JACOPG010000002">
    <property type="protein sequence ID" value="MBC5685980.1"/>
    <property type="molecule type" value="Genomic_DNA"/>
</dbReference>
<evidence type="ECO:0000256" key="1">
    <source>
        <dbReference type="ARBA" id="ARBA00023015"/>
    </source>
</evidence>
<evidence type="ECO:0000256" key="3">
    <source>
        <dbReference type="ARBA" id="ARBA00023163"/>
    </source>
</evidence>
<dbReference type="Gene3D" id="1.10.10.60">
    <property type="entry name" value="Homeodomain-like"/>
    <property type="match status" value="2"/>
</dbReference>
<protein>
    <submittedName>
        <fullName evidence="5">Helix-turn-helix transcriptional regulator</fullName>
    </submittedName>
</protein>
<evidence type="ECO:0000256" key="2">
    <source>
        <dbReference type="ARBA" id="ARBA00023125"/>
    </source>
</evidence>
<dbReference type="Pfam" id="PF07883">
    <property type="entry name" value="Cupin_2"/>
    <property type="match status" value="1"/>
</dbReference>